<feature type="region of interest" description="Disordered" evidence="1">
    <location>
        <begin position="166"/>
        <end position="186"/>
    </location>
</feature>
<dbReference type="InterPro" id="IPR003587">
    <property type="entry name" value="Hint_dom_N"/>
</dbReference>
<dbReference type="CDD" id="cd00081">
    <property type="entry name" value="Hint"/>
    <property type="match status" value="1"/>
</dbReference>
<organism evidence="3 4">
    <name type="scientific">Nonomuraea purpurea</name>
    <dbReference type="NCBI Taxonomy" id="1849276"/>
    <lineage>
        <taxon>Bacteria</taxon>
        <taxon>Bacillati</taxon>
        <taxon>Actinomycetota</taxon>
        <taxon>Actinomycetes</taxon>
        <taxon>Streptosporangiales</taxon>
        <taxon>Streptosporangiaceae</taxon>
        <taxon>Nonomuraea</taxon>
    </lineage>
</organism>
<feature type="domain" description="Hint" evidence="2">
    <location>
        <begin position="429"/>
        <end position="530"/>
    </location>
</feature>
<dbReference type="Pfam" id="PF07591">
    <property type="entry name" value="PT-HINT"/>
    <property type="match status" value="1"/>
</dbReference>
<dbReference type="InterPro" id="IPR006141">
    <property type="entry name" value="Intein_N"/>
</dbReference>
<dbReference type="Gene3D" id="2.170.16.10">
    <property type="entry name" value="Hedgehog/Intein (Hint) domain"/>
    <property type="match status" value="1"/>
</dbReference>
<proteinExistence type="predicted"/>
<dbReference type="PROSITE" id="PS50817">
    <property type="entry name" value="INTEIN_N_TER"/>
    <property type="match status" value="1"/>
</dbReference>
<dbReference type="SUPFAM" id="SSF51294">
    <property type="entry name" value="Hedgehog/intein (Hint) domain"/>
    <property type="match status" value="1"/>
</dbReference>
<feature type="region of interest" description="Disordered" evidence="1">
    <location>
        <begin position="112"/>
        <end position="135"/>
    </location>
</feature>
<protein>
    <submittedName>
        <fullName evidence="3">Polymorphic toxin-type HINT domain-containing protein</fullName>
    </submittedName>
</protein>
<name>A0ABV8GTH8_9ACTN</name>
<comment type="caution">
    <text evidence="3">The sequence shown here is derived from an EMBL/GenBank/DDBJ whole genome shotgun (WGS) entry which is preliminary data.</text>
</comment>
<dbReference type="EMBL" id="JBHSBI010000066">
    <property type="protein sequence ID" value="MFC4016271.1"/>
    <property type="molecule type" value="Genomic_DNA"/>
</dbReference>
<evidence type="ECO:0000313" key="3">
    <source>
        <dbReference type="EMBL" id="MFC4016271.1"/>
    </source>
</evidence>
<accession>A0ABV8GTH8</accession>
<dbReference type="Proteomes" id="UP001595851">
    <property type="component" value="Unassembled WGS sequence"/>
</dbReference>
<reference evidence="4" key="1">
    <citation type="journal article" date="2019" name="Int. J. Syst. Evol. Microbiol.">
        <title>The Global Catalogue of Microorganisms (GCM) 10K type strain sequencing project: providing services to taxonomists for standard genome sequencing and annotation.</title>
        <authorList>
            <consortium name="The Broad Institute Genomics Platform"/>
            <consortium name="The Broad Institute Genome Sequencing Center for Infectious Disease"/>
            <person name="Wu L."/>
            <person name="Ma J."/>
        </authorList>
    </citation>
    <scope>NUCLEOTIDE SEQUENCE [LARGE SCALE GENOMIC DNA]</scope>
    <source>
        <strain evidence="4">TBRC 1276</strain>
    </source>
</reference>
<dbReference type="NCBIfam" id="TIGR01443">
    <property type="entry name" value="intein_Cterm"/>
    <property type="match status" value="1"/>
</dbReference>
<evidence type="ECO:0000259" key="2">
    <source>
        <dbReference type="SMART" id="SM00306"/>
    </source>
</evidence>
<dbReference type="RefSeq" id="WP_379536062.1">
    <property type="nucleotide sequence ID" value="NZ_JBHSBI010000066.1"/>
</dbReference>
<evidence type="ECO:0000256" key="1">
    <source>
        <dbReference type="SAM" id="MobiDB-lite"/>
    </source>
</evidence>
<evidence type="ECO:0000313" key="4">
    <source>
        <dbReference type="Proteomes" id="UP001595851"/>
    </source>
</evidence>
<keyword evidence="4" id="KW-1185">Reference proteome</keyword>
<dbReference type="InterPro" id="IPR036844">
    <property type="entry name" value="Hint_dom_sf"/>
</dbReference>
<sequence>MLTGPQRVLLLAGVGALVLALVAGLPAWVNPSSESGTSTAAKRNLKPFEQAVATLAKAPGLRYRDTAIAGITERDITVTASGSQFGTTGDGIEDHDEDVLRIGGKTFTRWQVDPAPDVDVKPGTKTPSEWAAGREDGSKLLTEVLDQRPSPPQLAAQLSKALKDLDGVPQADDPEQKSVTVSGKPARGIDTSAGRLLITRQKPYRVLRLEPYDVSELAKRFRNGEAPAEIPQVTAGPLVDSDSKGMDLTPIVGDAVTRMFDTLEKQAKQLNNASDRGITFTLDGSGDLNCGAGGCTANQRFTGEVTSGAKTRIADGKVTAIMSATFTIGGQPAGQCTSSRSTFPLSGSTVSGSLTCTSASAGPVYTSVAAKYRADAQAQSRASGGQTVRYSIPLRARTLIDARALATVEVKQLIDRVRRERDTANCAKPHSFPPGTQILLADGAQRAIEDIRVGDQVTATNPESGLTTARPVTNTITTENDENFTRLTLATGRGPATITATDNHPFWLIDAKRWTDAADIRIGDELRSPTGLSLQVTGVLDQQGRQRTHDLTVADTHTYYVLAGDAPVLVHNTGPCKIPTPSITERGLSHSFDRHAEQWFGRPVTKADKMGEWNSLIKRAAGSTKIVSWSSGSTLTNAYLARIDGKWFVAQFDRSSGELVTAFAPNNGQVGAMLKLLRK</sequence>
<gene>
    <name evidence="3" type="ORF">ACFOY2_54315</name>
</gene>
<dbReference type="InterPro" id="IPR030934">
    <property type="entry name" value="Intein_C"/>
</dbReference>
<dbReference type="SMART" id="SM00306">
    <property type="entry name" value="HintN"/>
    <property type="match status" value="1"/>
</dbReference>